<keyword evidence="3 8" id="KW-0813">Transport</keyword>
<feature type="transmembrane region" description="Helical" evidence="9">
    <location>
        <begin position="226"/>
        <end position="246"/>
    </location>
</feature>
<feature type="transmembrane region" description="Helical" evidence="9">
    <location>
        <begin position="87"/>
        <end position="106"/>
    </location>
</feature>
<dbReference type="PANTHER" id="PTHR30477">
    <property type="entry name" value="ABC-TRANSPORTER METAL-BINDING PROTEIN"/>
    <property type="match status" value="1"/>
</dbReference>
<feature type="transmembrane region" description="Helical" evidence="9">
    <location>
        <begin position="252"/>
        <end position="275"/>
    </location>
</feature>
<comment type="caution">
    <text evidence="10">The sequence shown here is derived from an EMBL/GenBank/DDBJ whole genome shotgun (WGS) entry which is preliminary data.</text>
</comment>
<evidence type="ECO:0000256" key="1">
    <source>
        <dbReference type="ARBA" id="ARBA00004651"/>
    </source>
</evidence>
<evidence type="ECO:0000313" key="11">
    <source>
        <dbReference type="Proteomes" id="UP000571018"/>
    </source>
</evidence>
<keyword evidence="5 8" id="KW-0812">Transmembrane</keyword>
<reference evidence="10 11" key="1">
    <citation type="submission" date="2020-06" db="EMBL/GenBank/DDBJ databases">
        <title>Reclassification of Facklamia ignava, Facklamia soureckii and Facklami tabacinasalis as Falseniella iganva gen. nov., comb. nov., Hutsoniella ignava gen. nov., comb. nov., and Ruoffia tabacinasalis gen. nov., comb. nov and description of Ruoffia haltotolerans sp. nov., isolated from hypersaline Inland Sea of Qatar.</title>
        <authorList>
            <person name="Fotedar R."/>
            <person name="Sankaranarayanan K."/>
            <person name="Lawson P."/>
            <person name="Caldwell M."/>
            <person name="Zeyara A."/>
            <person name="Al Malki A."/>
            <person name="Ali M."/>
        </authorList>
    </citation>
    <scope>NUCLEOTIDE SEQUENCE [LARGE SCALE GENOMIC DNA]</scope>
    <source>
        <strain evidence="10 11">INB8</strain>
    </source>
</reference>
<evidence type="ECO:0000256" key="3">
    <source>
        <dbReference type="ARBA" id="ARBA00022448"/>
    </source>
</evidence>
<dbReference type="SUPFAM" id="SSF81345">
    <property type="entry name" value="ABC transporter involved in vitamin B12 uptake, BtuC"/>
    <property type="match status" value="1"/>
</dbReference>
<keyword evidence="11" id="KW-1185">Reference proteome</keyword>
<dbReference type="InterPro" id="IPR001626">
    <property type="entry name" value="ABC_TroCD"/>
</dbReference>
<dbReference type="InterPro" id="IPR037294">
    <property type="entry name" value="ABC_BtuC-like"/>
</dbReference>
<feature type="transmembrane region" description="Helical" evidence="9">
    <location>
        <begin position="6"/>
        <end position="23"/>
    </location>
</feature>
<keyword evidence="6 9" id="KW-1133">Transmembrane helix</keyword>
<organism evidence="10 11">
    <name type="scientific">Ruoffia halotolerans</name>
    <dbReference type="NCBI Taxonomy" id="2748684"/>
    <lineage>
        <taxon>Bacteria</taxon>
        <taxon>Bacillati</taxon>
        <taxon>Bacillota</taxon>
        <taxon>Bacilli</taxon>
        <taxon>Lactobacillales</taxon>
        <taxon>Aerococcaceae</taxon>
        <taxon>Ruoffia</taxon>
    </lineage>
</organism>
<evidence type="ECO:0000256" key="6">
    <source>
        <dbReference type="ARBA" id="ARBA00022989"/>
    </source>
</evidence>
<feature type="transmembrane region" description="Helical" evidence="9">
    <location>
        <begin position="170"/>
        <end position="194"/>
    </location>
</feature>
<evidence type="ECO:0000256" key="9">
    <source>
        <dbReference type="SAM" id="Phobius"/>
    </source>
</evidence>
<dbReference type="EMBL" id="JACAOA010000016">
    <property type="protein sequence ID" value="MBA5729485.1"/>
    <property type="molecule type" value="Genomic_DNA"/>
</dbReference>
<evidence type="ECO:0000256" key="7">
    <source>
        <dbReference type="ARBA" id="ARBA00023136"/>
    </source>
</evidence>
<proteinExistence type="inferred from homology"/>
<comment type="similarity">
    <text evidence="2 8">Belongs to the ABC-3 integral membrane protein family.</text>
</comment>
<dbReference type="GO" id="GO:0010043">
    <property type="term" value="P:response to zinc ion"/>
    <property type="evidence" value="ECO:0007669"/>
    <property type="project" value="TreeGrafter"/>
</dbReference>
<evidence type="ECO:0000256" key="2">
    <source>
        <dbReference type="ARBA" id="ARBA00008034"/>
    </source>
</evidence>
<feature type="transmembrane region" description="Helical" evidence="9">
    <location>
        <begin position="55"/>
        <end position="75"/>
    </location>
</feature>
<accession>A0A839A7F5</accession>
<name>A0A839A7F5_9LACT</name>
<dbReference type="Gene3D" id="1.10.3470.10">
    <property type="entry name" value="ABC transporter involved in vitamin B12 uptake, BtuC"/>
    <property type="match status" value="1"/>
</dbReference>
<protein>
    <submittedName>
        <fullName evidence="10">Metal ABC transporter permease</fullName>
    </submittedName>
</protein>
<feature type="transmembrane region" description="Helical" evidence="9">
    <location>
        <begin position="30"/>
        <end position="49"/>
    </location>
</feature>
<dbReference type="Proteomes" id="UP000571018">
    <property type="component" value="Unassembled WGS sequence"/>
</dbReference>
<dbReference type="Pfam" id="PF00950">
    <property type="entry name" value="ABC-3"/>
    <property type="match status" value="1"/>
</dbReference>
<comment type="subcellular location">
    <subcellularLocation>
        <location evidence="1 8">Cell membrane</location>
        <topology evidence="1 8">Multi-pass membrane protein</topology>
    </subcellularLocation>
</comment>
<feature type="transmembrane region" description="Helical" evidence="9">
    <location>
        <begin position="200"/>
        <end position="219"/>
    </location>
</feature>
<evidence type="ECO:0000256" key="4">
    <source>
        <dbReference type="ARBA" id="ARBA00022475"/>
    </source>
</evidence>
<sequence>MIQILLILIVVALACSLLGSLLLMRSSLMVADAISHTILLGIVIAFYFTEDLSSPYLIIGATLFGVITVILIDLLTKTGRMQNDAAIGLVFPLLFSIAVIIISKYYTNVHLDIDMVLLGQVELAPLRQVEIFSIQMPQAFFIGLIILFINLAFIFIFYNPLKIRLFDETFARTIGINVAALDLVLMTLVSLTAVTSFESVGSILVIALMAAPGMTARCFTNKFSTLLIGSVLIAILNSVLGYYIGIYLDTSISSMVAVTGFGVFLLVFLGTNSILPKLKQQKLVIK</sequence>
<dbReference type="AlphaFoldDB" id="A0A839A7F5"/>
<evidence type="ECO:0000256" key="5">
    <source>
        <dbReference type="ARBA" id="ARBA00022692"/>
    </source>
</evidence>
<evidence type="ECO:0000256" key="8">
    <source>
        <dbReference type="RuleBase" id="RU003943"/>
    </source>
</evidence>
<evidence type="ECO:0000313" key="10">
    <source>
        <dbReference type="EMBL" id="MBA5729485.1"/>
    </source>
</evidence>
<keyword evidence="7 9" id="KW-0472">Membrane</keyword>
<keyword evidence="4" id="KW-1003">Cell membrane</keyword>
<dbReference type="GO" id="GO:0043190">
    <property type="term" value="C:ATP-binding cassette (ABC) transporter complex"/>
    <property type="evidence" value="ECO:0007669"/>
    <property type="project" value="InterPro"/>
</dbReference>
<gene>
    <name evidence="10" type="ORF">HW423_06775</name>
</gene>
<dbReference type="GO" id="GO:0055085">
    <property type="term" value="P:transmembrane transport"/>
    <property type="evidence" value="ECO:0007669"/>
    <property type="project" value="InterPro"/>
</dbReference>
<feature type="transmembrane region" description="Helical" evidence="9">
    <location>
        <begin position="139"/>
        <end position="158"/>
    </location>
</feature>
<dbReference type="PANTHER" id="PTHR30477:SF8">
    <property type="entry name" value="METAL TRANSPORT SYSTEM MEMBRANE PROTEIN CT_070-RELATED"/>
    <property type="match status" value="1"/>
</dbReference>